<protein>
    <submittedName>
        <fullName evidence="1">Uncharacterized protein</fullName>
    </submittedName>
</protein>
<accession>A0A9D5DKC8</accession>
<sequence length="220" mass="24922">MGGDQVVLSVLESKKVKAEIWPHHHINHSLSIVGLVSTAGSTGSNDEEISVNIVDIYPDYFCDKRDNLDDVSVDSNIFKGAWSPPVCDSQAHLGAPVAFSRVHWALWTGIVFPQEGISVYRHLEQCLRVALVLLHQAYNLHELLAVHHSVHPQLLWDLPRRSQLHTQVAQLAPYDRDGRLCRHIRHCLYDPKGLQKLHRIQTGLRWERQKHSPQQQGAAS</sequence>
<evidence type="ECO:0000313" key="1">
    <source>
        <dbReference type="EMBL" id="KAJ1607050.1"/>
    </source>
</evidence>
<proteinExistence type="predicted"/>
<gene>
    <name evidence="1" type="ORF">OJ253_2515</name>
</gene>
<dbReference type="AlphaFoldDB" id="A0A9D5DKC8"/>
<comment type="caution">
    <text evidence="1">The sequence shown here is derived from an EMBL/GenBank/DDBJ whole genome shotgun (WGS) entry which is preliminary data.</text>
</comment>
<dbReference type="Proteomes" id="UP001067231">
    <property type="component" value="Unassembled WGS sequence"/>
</dbReference>
<reference evidence="1" key="1">
    <citation type="submission" date="2022-10" db="EMBL/GenBank/DDBJ databases">
        <title>Adaptive evolution leads to modifications in subtelomeric GC content in a zoonotic Cryptosporidium species.</title>
        <authorList>
            <person name="Li J."/>
            <person name="Feng Y."/>
            <person name="Xiao L."/>
        </authorList>
    </citation>
    <scope>NUCLEOTIDE SEQUENCE</scope>
    <source>
        <strain evidence="1">33844</strain>
    </source>
</reference>
<name>A0A9D5DKC8_9CRYT</name>
<organism evidence="1">
    <name type="scientific">Cryptosporidium canis</name>
    <dbReference type="NCBI Taxonomy" id="195482"/>
    <lineage>
        <taxon>Eukaryota</taxon>
        <taxon>Sar</taxon>
        <taxon>Alveolata</taxon>
        <taxon>Apicomplexa</taxon>
        <taxon>Conoidasida</taxon>
        <taxon>Coccidia</taxon>
        <taxon>Eucoccidiorida</taxon>
        <taxon>Eimeriorina</taxon>
        <taxon>Cryptosporidiidae</taxon>
        <taxon>Cryptosporidium</taxon>
    </lineage>
</organism>
<dbReference type="OrthoDB" id="5348404at2759"/>
<dbReference type="EMBL" id="JAPCXC010000064">
    <property type="protein sequence ID" value="KAJ1607050.1"/>
    <property type="molecule type" value="Genomic_DNA"/>
</dbReference>